<gene>
    <name evidence="7" type="ORF">M9R61_14945</name>
</gene>
<feature type="transmembrane region" description="Helical" evidence="6">
    <location>
        <begin position="176"/>
        <end position="197"/>
    </location>
</feature>
<evidence type="ECO:0000256" key="2">
    <source>
        <dbReference type="ARBA" id="ARBA00022475"/>
    </source>
</evidence>
<keyword evidence="2" id="KW-1003">Cell membrane</keyword>
<evidence type="ECO:0000256" key="6">
    <source>
        <dbReference type="SAM" id="Phobius"/>
    </source>
</evidence>
<keyword evidence="4 6" id="KW-1133">Transmembrane helix</keyword>
<dbReference type="InterPro" id="IPR001123">
    <property type="entry name" value="LeuE-type"/>
</dbReference>
<dbReference type="PANTHER" id="PTHR30086">
    <property type="entry name" value="ARGININE EXPORTER PROTEIN ARGO"/>
    <property type="match status" value="1"/>
</dbReference>
<feature type="transmembrane region" description="Helical" evidence="6">
    <location>
        <begin position="110"/>
        <end position="130"/>
    </location>
</feature>
<dbReference type="GO" id="GO:0015171">
    <property type="term" value="F:amino acid transmembrane transporter activity"/>
    <property type="evidence" value="ECO:0007669"/>
    <property type="project" value="TreeGrafter"/>
</dbReference>
<feature type="transmembrane region" description="Helical" evidence="6">
    <location>
        <begin position="38"/>
        <end position="63"/>
    </location>
</feature>
<proteinExistence type="predicted"/>
<evidence type="ECO:0000256" key="1">
    <source>
        <dbReference type="ARBA" id="ARBA00004651"/>
    </source>
</evidence>
<feature type="transmembrane region" description="Helical" evidence="6">
    <location>
        <begin position="6"/>
        <end position="26"/>
    </location>
</feature>
<sequence>MEPIIHGVLLAFGLILPLGVQNVFVFTQGVTQPSLFRALPAVVTAAICDTVLIVLAILGLSIIVLQFEWLRIILLVAGILFLLYMGKVIWSSKSMNTLGKEALPLKKQIVFALSVSILNPHALLDTIGVIGTSAVKYSGQQLLFFTIACVFISWIWFLGLAVLGATLKKINIRSQLFVLFNKCSAIFIWGTAIYLLISLLPA</sequence>
<keyword evidence="8" id="KW-1185">Reference proteome</keyword>
<dbReference type="PANTHER" id="PTHR30086:SF20">
    <property type="entry name" value="ARGININE EXPORTER PROTEIN ARGO-RELATED"/>
    <property type="match status" value="1"/>
</dbReference>
<dbReference type="RefSeq" id="WP_090565809.1">
    <property type="nucleotide sequence ID" value="NZ_CP189791.1"/>
</dbReference>
<name>A0A9X3LD64_9BACI</name>
<feature type="transmembrane region" description="Helical" evidence="6">
    <location>
        <begin position="69"/>
        <end position="90"/>
    </location>
</feature>
<evidence type="ECO:0000256" key="5">
    <source>
        <dbReference type="ARBA" id="ARBA00023136"/>
    </source>
</evidence>
<comment type="caution">
    <text evidence="7">The sequence shown here is derived from an EMBL/GenBank/DDBJ whole genome shotgun (WGS) entry which is preliminary data.</text>
</comment>
<organism evidence="7 8">
    <name type="scientific">Psychrobacillus psychrodurans</name>
    <dbReference type="NCBI Taxonomy" id="126157"/>
    <lineage>
        <taxon>Bacteria</taxon>
        <taxon>Bacillati</taxon>
        <taxon>Bacillota</taxon>
        <taxon>Bacilli</taxon>
        <taxon>Bacillales</taxon>
        <taxon>Bacillaceae</taxon>
        <taxon>Psychrobacillus</taxon>
    </lineage>
</organism>
<dbReference type="GO" id="GO:0005886">
    <property type="term" value="C:plasma membrane"/>
    <property type="evidence" value="ECO:0007669"/>
    <property type="project" value="UniProtKB-SubCell"/>
</dbReference>
<reference evidence="7" key="1">
    <citation type="submission" date="2022-05" db="EMBL/GenBank/DDBJ databases">
        <authorList>
            <person name="Colautti A."/>
            <person name="Iacumin L."/>
        </authorList>
    </citation>
    <scope>NUCLEOTIDE SEQUENCE</scope>
    <source>
        <strain evidence="7">DSM 30747</strain>
    </source>
</reference>
<evidence type="ECO:0000256" key="3">
    <source>
        <dbReference type="ARBA" id="ARBA00022692"/>
    </source>
</evidence>
<evidence type="ECO:0000256" key="4">
    <source>
        <dbReference type="ARBA" id="ARBA00022989"/>
    </source>
</evidence>
<dbReference type="Proteomes" id="UP001152172">
    <property type="component" value="Unassembled WGS sequence"/>
</dbReference>
<protein>
    <submittedName>
        <fullName evidence="7">LysE family transporter</fullName>
    </submittedName>
</protein>
<evidence type="ECO:0000313" key="8">
    <source>
        <dbReference type="Proteomes" id="UP001152172"/>
    </source>
</evidence>
<keyword evidence="3 6" id="KW-0812">Transmembrane</keyword>
<evidence type="ECO:0000313" key="7">
    <source>
        <dbReference type="EMBL" id="MCZ8534606.1"/>
    </source>
</evidence>
<feature type="transmembrane region" description="Helical" evidence="6">
    <location>
        <begin position="142"/>
        <end position="164"/>
    </location>
</feature>
<keyword evidence="5 6" id="KW-0472">Membrane</keyword>
<dbReference type="AlphaFoldDB" id="A0A9X3LD64"/>
<dbReference type="EMBL" id="JAMKBI010000011">
    <property type="protein sequence ID" value="MCZ8534606.1"/>
    <property type="molecule type" value="Genomic_DNA"/>
</dbReference>
<dbReference type="Pfam" id="PF01810">
    <property type="entry name" value="LysE"/>
    <property type="match status" value="1"/>
</dbReference>
<comment type="subcellular location">
    <subcellularLocation>
        <location evidence="1">Cell membrane</location>
        <topology evidence="1">Multi-pass membrane protein</topology>
    </subcellularLocation>
</comment>
<accession>A0A9X3LD64</accession>